<evidence type="ECO:0000313" key="4">
    <source>
        <dbReference type="Proteomes" id="UP000479293"/>
    </source>
</evidence>
<dbReference type="GO" id="GO:0004527">
    <property type="term" value="F:exonuclease activity"/>
    <property type="evidence" value="ECO:0007669"/>
    <property type="project" value="UniProtKB-KW"/>
</dbReference>
<dbReference type="Proteomes" id="UP000479293">
    <property type="component" value="Unassembled WGS sequence"/>
</dbReference>
<gene>
    <name evidence="3" type="ORF">GBK04_23520</name>
</gene>
<evidence type="ECO:0000259" key="2">
    <source>
        <dbReference type="Pfam" id="PF03372"/>
    </source>
</evidence>
<feature type="transmembrane region" description="Helical" evidence="1">
    <location>
        <begin position="7"/>
        <end position="29"/>
    </location>
</feature>
<keyword evidence="3" id="KW-0540">Nuclease</keyword>
<dbReference type="EMBL" id="WHLY01000002">
    <property type="protein sequence ID" value="MPR36232.1"/>
    <property type="molecule type" value="Genomic_DNA"/>
</dbReference>
<keyword evidence="3" id="KW-0378">Hydrolase</keyword>
<dbReference type="Pfam" id="PF03372">
    <property type="entry name" value="Exo_endo_phos"/>
    <property type="match status" value="1"/>
</dbReference>
<dbReference type="SUPFAM" id="SSF56219">
    <property type="entry name" value="DNase I-like"/>
    <property type="match status" value="1"/>
</dbReference>
<organism evidence="3 4">
    <name type="scientific">Salmonirosea aquatica</name>
    <dbReference type="NCBI Taxonomy" id="2654236"/>
    <lineage>
        <taxon>Bacteria</taxon>
        <taxon>Pseudomonadati</taxon>
        <taxon>Bacteroidota</taxon>
        <taxon>Cytophagia</taxon>
        <taxon>Cytophagales</taxon>
        <taxon>Spirosomataceae</taxon>
        <taxon>Salmonirosea</taxon>
    </lineage>
</organism>
<name>A0A7C9FT46_9BACT</name>
<keyword evidence="3" id="KW-0255">Endonuclease</keyword>
<accession>A0A7C9FT46</accession>
<dbReference type="GO" id="GO:0004519">
    <property type="term" value="F:endonuclease activity"/>
    <property type="evidence" value="ECO:0007669"/>
    <property type="project" value="UniProtKB-KW"/>
</dbReference>
<keyword evidence="1" id="KW-1133">Transmembrane helix</keyword>
<feature type="transmembrane region" description="Helical" evidence="1">
    <location>
        <begin position="41"/>
        <end position="60"/>
    </location>
</feature>
<dbReference type="Gene3D" id="3.60.10.10">
    <property type="entry name" value="Endonuclease/exonuclease/phosphatase"/>
    <property type="match status" value="1"/>
</dbReference>
<comment type="caution">
    <text evidence="3">The sequence shown here is derived from an EMBL/GenBank/DDBJ whole genome shotgun (WGS) entry which is preliminary data.</text>
</comment>
<keyword evidence="4" id="KW-1185">Reference proteome</keyword>
<keyword evidence="3" id="KW-0269">Exonuclease</keyword>
<feature type="transmembrane region" description="Helical" evidence="1">
    <location>
        <begin position="67"/>
        <end position="90"/>
    </location>
</feature>
<evidence type="ECO:0000256" key="1">
    <source>
        <dbReference type="SAM" id="Phobius"/>
    </source>
</evidence>
<reference evidence="3 4" key="1">
    <citation type="submission" date="2019-10" db="EMBL/GenBank/DDBJ databases">
        <title>Draft Genome Sequence of Cytophagaceae sp. SJW1-29.</title>
        <authorList>
            <person name="Choi A."/>
        </authorList>
    </citation>
    <scope>NUCLEOTIDE SEQUENCE [LARGE SCALE GENOMIC DNA]</scope>
    <source>
        <strain evidence="3 4">SJW1-29</strain>
    </source>
</reference>
<keyword evidence="1" id="KW-0472">Membrane</keyword>
<dbReference type="RefSeq" id="WP_152763956.1">
    <property type="nucleotide sequence ID" value="NZ_WHLY01000002.1"/>
</dbReference>
<feature type="domain" description="Endonuclease/exonuclease/phosphatase" evidence="2">
    <location>
        <begin position="117"/>
        <end position="323"/>
    </location>
</feature>
<protein>
    <submittedName>
        <fullName evidence="3">Endonuclease/exonuclease/phosphatase family protein</fullName>
    </submittedName>
</protein>
<dbReference type="AlphaFoldDB" id="A0A7C9FT46"/>
<dbReference type="InterPro" id="IPR036691">
    <property type="entry name" value="Endo/exonu/phosph_ase_sf"/>
</dbReference>
<dbReference type="InterPro" id="IPR005135">
    <property type="entry name" value="Endo/exonuclease/phosphatase"/>
</dbReference>
<evidence type="ECO:0000313" key="3">
    <source>
        <dbReference type="EMBL" id="MPR36232.1"/>
    </source>
</evidence>
<keyword evidence="1" id="KW-0812">Transmembrane</keyword>
<proteinExistence type="predicted"/>
<sequence>MSVFRSILFYLVLLFGTLLIAATLLSLQLDSRYWYIKILNFPRLQITVALLLCLLFYAIFSKPWTTLRILFVAGLLISIGLQAAILYPYLPFAPKAVASADSIDENEGKREFSVLVANVYMKNRQTQGLIQSIQDREPTFVLALEVDRWWVEQLSVLKSTYPYCIEKPEDNTYGMALYSRIPLEAYEVLYLNQAHVPFFRVKVTLPNGPQMQLLTLHPVPPKPSEYPDNIGEKEVALVKAGRIIAQDSLPTVVAGDFNDVGWSYNSRHFEAVSRLGDVRHGRGLYNTFNPQSVLWRWPLDYVYVSKEFTVLEVKRLAEYGSDHFPYYVKLHWTP</sequence>